<protein>
    <recommendedName>
        <fullName evidence="3">Right handed beta helix domain-containing protein</fullName>
    </recommendedName>
</protein>
<sequence length="376" mass="41044">MTIPTLTPPCRIDAPTMTRRLLLLAVFLTTGAPLFAAEWHVNNETGNNSGVGDKEHPFLSLQKAIASAADGDVIHLHPAGAVYRQAGSFRGKFGITIEGNGVTLDGAITLPNDGWEELGDGLYRRKLPRTRYDRHLLIIDGHAERMGRTASNSKTKAFPEPSQLQPGQFRFQTIDEKSGWLYVRGTPDKLEWATRVNGIATSGTCRRLVVRNLNTRHFLNDGFNIHGDARELHFENIEGYDCFDEGFSAHDTCECTINGGRFFGSEHGIADVNQAETIYRNCVFTDNVNVDALLIGKAHSLIDCQIVNTTSAAALIAGPRTKGMPFTLRLERVAIATDKPSGQAAIRIDGGSLTFGACTFDNVVMDLKNTTPTPGM</sequence>
<dbReference type="InterPro" id="IPR011050">
    <property type="entry name" value="Pectin_lyase_fold/virulence"/>
</dbReference>
<dbReference type="Gene3D" id="2.160.20.10">
    <property type="entry name" value="Single-stranded right-handed beta-helix, Pectin lyase-like"/>
    <property type="match status" value="1"/>
</dbReference>
<reference evidence="1 2" key="1">
    <citation type="submission" date="2019-02" db="EMBL/GenBank/DDBJ databases">
        <title>Deep-cultivation of Planctomycetes and their phenomic and genomic characterization uncovers novel biology.</title>
        <authorList>
            <person name="Wiegand S."/>
            <person name="Jogler M."/>
            <person name="Boedeker C."/>
            <person name="Pinto D."/>
            <person name="Vollmers J."/>
            <person name="Rivas-Marin E."/>
            <person name="Kohn T."/>
            <person name="Peeters S.H."/>
            <person name="Heuer A."/>
            <person name="Rast P."/>
            <person name="Oberbeckmann S."/>
            <person name="Bunk B."/>
            <person name="Jeske O."/>
            <person name="Meyerdierks A."/>
            <person name="Storesund J.E."/>
            <person name="Kallscheuer N."/>
            <person name="Luecker S."/>
            <person name="Lage O.M."/>
            <person name="Pohl T."/>
            <person name="Merkel B.J."/>
            <person name="Hornburger P."/>
            <person name="Mueller R.-W."/>
            <person name="Bruemmer F."/>
            <person name="Labrenz M."/>
            <person name="Spormann A.M."/>
            <person name="Op den Camp H."/>
            <person name="Overmann J."/>
            <person name="Amann R."/>
            <person name="Jetten M.S.M."/>
            <person name="Mascher T."/>
            <person name="Medema M.H."/>
            <person name="Devos D.P."/>
            <person name="Kaster A.-K."/>
            <person name="Ovreas L."/>
            <person name="Rohde M."/>
            <person name="Galperin M.Y."/>
            <person name="Jogler C."/>
        </authorList>
    </citation>
    <scope>NUCLEOTIDE SEQUENCE [LARGE SCALE GENOMIC DNA]</scope>
    <source>
        <strain evidence="1 2">Pan216</strain>
    </source>
</reference>
<dbReference type="KEGG" id="knv:Pan216_25930"/>
<evidence type="ECO:0008006" key="3">
    <source>
        <dbReference type="Google" id="ProtNLM"/>
    </source>
</evidence>
<gene>
    <name evidence="1" type="ORF">Pan216_25930</name>
</gene>
<proteinExistence type="predicted"/>
<dbReference type="Proteomes" id="UP000317093">
    <property type="component" value="Chromosome"/>
</dbReference>
<keyword evidence="2" id="KW-1185">Reference proteome</keyword>
<dbReference type="AlphaFoldDB" id="A0A518B413"/>
<dbReference type="EMBL" id="CP036279">
    <property type="protein sequence ID" value="QDU61730.1"/>
    <property type="molecule type" value="Genomic_DNA"/>
</dbReference>
<evidence type="ECO:0000313" key="1">
    <source>
        <dbReference type="EMBL" id="QDU61730.1"/>
    </source>
</evidence>
<name>A0A518B413_9BACT</name>
<accession>A0A518B413</accession>
<organism evidence="1 2">
    <name type="scientific">Kolteria novifilia</name>
    <dbReference type="NCBI Taxonomy" id="2527975"/>
    <lineage>
        <taxon>Bacteria</taxon>
        <taxon>Pseudomonadati</taxon>
        <taxon>Planctomycetota</taxon>
        <taxon>Planctomycetia</taxon>
        <taxon>Kolteriales</taxon>
        <taxon>Kolteriaceae</taxon>
        <taxon>Kolteria</taxon>
    </lineage>
</organism>
<evidence type="ECO:0000313" key="2">
    <source>
        <dbReference type="Proteomes" id="UP000317093"/>
    </source>
</evidence>
<dbReference type="SUPFAM" id="SSF51126">
    <property type="entry name" value="Pectin lyase-like"/>
    <property type="match status" value="1"/>
</dbReference>
<dbReference type="InterPro" id="IPR012334">
    <property type="entry name" value="Pectin_lyas_fold"/>
</dbReference>